<sequence length="319" mass="35809">MFKKMMAKLGFGSARVDLVLRNSEFILGDTVEGELVIQGGAVEQYIKKIDVQFMMAIRTKQNEYRQAIATIPFACNFNIGAEERKVFPFRYELPKDLLISSHTVAYYFVTNLDIAAGVDNQDRDYIRVNPPQRFQNIIAAFEQLGFREKHDSRKFNGYAQEFEFFPTTFLRDRVKEVEFIAAIEEEQIRLLLELDLPSFGHEVEIKHEVALSNELLADPASVADYLRGVMEEMVDNPHAYLHQRSMMEHDHHHHRHGGFAGAMGGFAAGLLGGMILSEIMDEVMDGVGGGDAIESAFDGGDDGGGFGDFFGDMFDGGDE</sequence>
<proteinExistence type="predicted"/>
<organism evidence="2 3">
    <name type="scientific">Aneurinibacillus thermoaerophilus</name>
    <dbReference type="NCBI Taxonomy" id="143495"/>
    <lineage>
        <taxon>Bacteria</taxon>
        <taxon>Bacillati</taxon>
        <taxon>Bacillota</taxon>
        <taxon>Bacilli</taxon>
        <taxon>Bacillales</taxon>
        <taxon>Paenibacillaceae</taxon>
        <taxon>Aneurinibacillus group</taxon>
        <taxon>Aneurinibacillus</taxon>
    </lineage>
</organism>
<dbReference type="Pfam" id="PF07070">
    <property type="entry name" value="Spo0M"/>
    <property type="match status" value="1"/>
</dbReference>
<evidence type="ECO:0000313" key="1">
    <source>
        <dbReference type="EMBL" id="QYY42397.1"/>
    </source>
</evidence>
<dbReference type="EMBL" id="CP080764">
    <property type="protein sequence ID" value="QYY42397.1"/>
    <property type="molecule type" value="Genomic_DNA"/>
</dbReference>
<dbReference type="AlphaFoldDB" id="A0A1G8CQM7"/>
<gene>
    <name evidence="1" type="ORF">K3F53_16340</name>
    <name evidence="2" type="ORF">SAMN04489735_102732</name>
</gene>
<dbReference type="Proteomes" id="UP000826616">
    <property type="component" value="Chromosome"/>
</dbReference>
<name>A0A1G8CQM7_ANETH</name>
<keyword evidence="4" id="KW-1185">Reference proteome</keyword>
<reference evidence="2 3" key="1">
    <citation type="submission" date="2016-10" db="EMBL/GenBank/DDBJ databases">
        <authorList>
            <person name="de Groot N.N."/>
        </authorList>
    </citation>
    <scope>NUCLEOTIDE SEQUENCE [LARGE SCALE GENOMIC DNA]</scope>
    <source>
        <strain evidence="2 3">L 420-91</strain>
    </source>
</reference>
<dbReference type="InterPro" id="IPR009776">
    <property type="entry name" value="Spore_0_M"/>
</dbReference>
<accession>A0A1G8CQM7</accession>
<evidence type="ECO:0000313" key="2">
    <source>
        <dbReference type="EMBL" id="SDH47827.1"/>
    </source>
</evidence>
<dbReference type="RefSeq" id="WP_057897605.1">
    <property type="nucleotide sequence ID" value="NZ_CP080764.1"/>
</dbReference>
<dbReference type="Proteomes" id="UP000198956">
    <property type="component" value="Unassembled WGS sequence"/>
</dbReference>
<evidence type="ECO:0000313" key="4">
    <source>
        <dbReference type="Proteomes" id="UP000826616"/>
    </source>
</evidence>
<protein>
    <submittedName>
        <fullName evidence="1">Sporulation protein</fullName>
    </submittedName>
    <submittedName>
        <fullName evidence="2">Sporulation-control protein</fullName>
    </submittedName>
</protein>
<reference evidence="1 4" key="2">
    <citation type="submission" date="2021-08" db="EMBL/GenBank/DDBJ databases">
        <title>Complete genome sequence of the strain Aneurinibacillus thermoaerophilus CCM 8960.</title>
        <authorList>
            <person name="Musilova J."/>
            <person name="Kourilova X."/>
            <person name="Pernicova I."/>
            <person name="Bezdicek M."/>
            <person name="Lengerova M."/>
            <person name="Obruca S."/>
            <person name="Sedlar K."/>
        </authorList>
    </citation>
    <scope>NUCLEOTIDE SEQUENCE [LARGE SCALE GENOMIC DNA]</scope>
    <source>
        <strain evidence="1 4">CCM 8960</strain>
    </source>
</reference>
<evidence type="ECO:0000313" key="3">
    <source>
        <dbReference type="Proteomes" id="UP000198956"/>
    </source>
</evidence>
<dbReference type="PANTHER" id="PTHR40053">
    <property type="entry name" value="SPORULATION-CONTROL PROTEIN SPO0M"/>
    <property type="match status" value="1"/>
</dbReference>
<dbReference type="GeneID" id="97142951"/>
<dbReference type="EMBL" id="FNDE01000027">
    <property type="protein sequence ID" value="SDH47827.1"/>
    <property type="molecule type" value="Genomic_DNA"/>
</dbReference>
<dbReference type="PANTHER" id="PTHR40053:SF1">
    <property type="entry name" value="SPORULATION-CONTROL PROTEIN SPO0M"/>
    <property type="match status" value="1"/>
</dbReference>
<dbReference type="OrthoDB" id="2351239at2"/>